<evidence type="ECO:0000313" key="2">
    <source>
        <dbReference type="Proteomes" id="UP001589734"/>
    </source>
</evidence>
<evidence type="ECO:0000313" key="1">
    <source>
        <dbReference type="EMBL" id="MFC0077167.1"/>
    </source>
</evidence>
<sequence>MKVKSFLILITLAFISCKTVKVTENENNYLLADSGKDKFYLVELIRQKQTEGKLGEKPMLIINGTIIFFYYKKDIEKIVISKAEIKGLRITEAEKCVSLYGAGCKYGLIEINTYKSFE</sequence>
<protein>
    <recommendedName>
        <fullName evidence="3">Lipoprotein</fullName>
    </recommendedName>
</protein>
<organism evidence="1 2">
    <name type="scientific">Flavobacterium procerum</name>
    <dbReference type="NCBI Taxonomy" id="1455569"/>
    <lineage>
        <taxon>Bacteria</taxon>
        <taxon>Pseudomonadati</taxon>
        <taxon>Bacteroidota</taxon>
        <taxon>Flavobacteriia</taxon>
        <taxon>Flavobacteriales</taxon>
        <taxon>Flavobacteriaceae</taxon>
        <taxon>Flavobacterium</taxon>
    </lineage>
</organism>
<dbReference type="Proteomes" id="UP001589734">
    <property type="component" value="Unassembled WGS sequence"/>
</dbReference>
<gene>
    <name evidence="1" type="ORF">ACFFLS_08945</name>
</gene>
<keyword evidence="2" id="KW-1185">Reference proteome</keyword>
<comment type="caution">
    <text evidence="1">The sequence shown here is derived from an EMBL/GenBank/DDBJ whole genome shotgun (WGS) entry which is preliminary data.</text>
</comment>
<accession>A0ABV6BNZ6</accession>
<dbReference type="RefSeq" id="WP_379686241.1">
    <property type="nucleotide sequence ID" value="NZ_JBHLYW010000007.1"/>
</dbReference>
<dbReference type="PROSITE" id="PS51257">
    <property type="entry name" value="PROKAR_LIPOPROTEIN"/>
    <property type="match status" value="1"/>
</dbReference>
<evidence type="ECO:0008006" key="3">
    <source>
        <dbReference type="Google" id="ProtNLM"/>
    </source>
</evidence>
<dbReference type="EMBL" id="JBHLYW010000007">
    <property type="protein sequence ID" value="MFC0077167.1"/>
    <property type="molecule type" value="Genomic_DNA"/>
</dbReference>
<proteinExistence type="predicted"/>
<name>A0ABV6BNZ6_9FLAO</name>
<reference evidence="1 2" key="1">
    <citation type="submission" date="2024-09" db="EMBL/GenBank/DDBJ databases">
        <authorList>
            <person name="Sun Q."/>
            <person name="Mori K."/>
        </authorList>
    </citation>
    <scope>NUCLEOTIDE SEQUENCE [LARGE SCALE GENOMIC DNA]</scope>
    <source>
        <strain evidence="1 2">CGMCC 1.12926</strain>
    </source>
</reference>